<reference evidence="3" key="1">
    <citation type="journal article" date="2019" name="Int. J. Syst. Evol. Microbiol.">
        <title>The Global Catalogue of Microorganisms (GCM) 10K type strain sequencing project: providing services to taxonomists for standard genome sequencing and annotation.</title>
        <authorList>
            <consortium name="The Broad Institute Genomics Platform"/>
            <consortium name="The Broad Institute Genome Sequencing Center for Infectious Disease"/>
            <person name="Wu L."/>
            <person name="Ma J."/>
        </authorList>
    </citation>
    <scope>NUCLEOTIDE SEQUENCE [LARGE SCALE GENOMIC DNA]</scope>
    <source>
        <strain evidence="3">JCM 9651</strain>
    </source>
</reference>
<dbReference type="Proteomes" id="UP001499990">
    <property type="component" value="Unassembled WGS sequence"/>
</dbReference>
<organism evidence="2 3">
    <name type="scientific">Streptomyces sannanensis</name>
    <dbReference type="NCBI Taxonomy" id="285536"/>
    <lineage>
        <taxon>Bacteria</taxon>
        <taxon>Bacillati</taxon>
        <taxon>Actinomycetota</taxon>
        <taxon>Actinomycetes</taxon>
        <taxon>Kitasatosporales</taxon>
        <taxon>Streptomycetaceae</taxon>
        <taxon>Streptomyces</taxon>
    </lineage>
</organism>
<name>A0ABP6SH81_9ACTN</name>
<evidence type="ECO:0000313" key="3">
    <source>
        <dbReference type="Proteomes" id="UP001499990"/>
    </source>
</evidence>
<proteinExistence type="predicted"/>
<evidence type="ECO:0000313" key="2">
    <source>
        <dbReference type="EMBL" id="GAA3376320.1"/>
    </source>
</evidence>
<gene>
    <name evidence="2" type="ORF">GCM10020367_47550</name>
</gene>
<sequence>MRRRALLTTGAGTAAVLLTGCAAEDGRPGGDGTHATDAETELRRRSATTSRELLSRYDAVIARHTALTARLAPLRAEVDAHVTALSPAGTAASSSPAAAATAADPKGTPRPSGTSDPNTTARRNVPADPAVALRELAAAERRTADAHAATLGGAPDEFARLLASVAAAAAAHAYLLTEGNRA</sequence>
<protein>
    <recommendedName>
        <fullName evidence="4">Lipoprotein</fullName>
    </recommendedName>
</protein>
<dbReference type="EMBL" id="BAAAYL010000001">
    <property type="protein sequence ID" value="GAA3376320.1"/>
    <property type="molecule type" value="Genomic_DNA"/>
</dbReference>
<evidence type="ECO:0000256" key="1">
    <source>
        <dbReference type="SAM" id="MobiDB-lite"/>
    </source>
</evidence>
<accession>A0ABP6SH81</accession>
<dbReference type="RefSeq" id="WP_345041030.1">
    <property type="nucleotide sequence ID" value="NZ_BAAAYL010000001.1"/>
</dbReference>
<feature type="region of interest" description="Disordered" evidence="1">
    <location>
        <begin position="87"/>
        <end position="129"/>
    </location>
</feature>
<feature type="compositionally biased region" description="Low complexity" evidence="1">
    <location>
        <begin position="87"/>
        <end position="106"/>
    </location>
</feature>
<dbReference type="PROSITE" id="PS51257">
    <property type="entry name" value="PROKAR_LIPOPROTEIN"/>
    <property type="match status" value="1"/>
</dbReference>
<comment type="caution">
    <text evidence="2">The sequence shown here is derived from an EMBL/GenBank/DDBJ whole genome shotgun (WGS) entry which is preliminary data.</text>
</comment>
<evidence type="ECO:0008006" key="4">
    <source>
        <dbReference type="Google" id="ProtNLM"/>
    </source>
</evidence>
<feature type="compositionally biased region" description="Polar residues" evidence="1">
    <location>
        <begin position="111"/>
        <end position="122"/>
    </location>
</feature>
<keyword evidence="3" id="KW-1185">Reference proteome</keyword>
<feature type="region of interest" description="Disordered" evidence="1">
    <location>
        <begin position="23"/>
        <end position="47"/>
    </location>
</feature>
<feature type="compositionally biased region" description="Basic and acidic residues" evidence="1">
    <location>
        <begin position="24"/>
        <end position="44"/>
    </location>
</feature>